<feature type="domain" description="Ig-like" evidence="5">
    <location>
        <begin position="869"/>
        <end position="943"/>
    </location>
</feature>
<gene>
    <name evidence="6" type="ORF">K1X11_015405</name>
</gene>
<feature type="region of interest" description="Disordered" evidence="3">
    <location>
        <begin position="1171"/>
        <end position="1193"/>
    </location>
</feature>
<evidence type="ECO:0000313" key="6">
    <source>
        <dbReference type="EMBL" id="WRQ86201.1"/>
    </source>
</evidence>
<dbReference type="InterPro" id="IPR050958">
    <property type="entry name" value="Cell_Adh-Cytoskel_Orgn"/>
</dbReference>
<feature type="compositionally biased region" description="Polar residues" evidence="3">
    <location>
        <begin position="36"/>
        <end position="54"/>
    </location>
</feature>
<evidence type="ECO:0000256" key="4">
    <source>
        <dbReference type="SAM" id="SignalP"/>
    </source>
</evidence>
<dbReference type="PANTHER" id="PTHR45080:SF8">
    <property type="entry name" value="IG-LIKE DOMAIN-CONTAINING PROTEIN"/>
    <property type="match status" value="1"/>
</dbReference>
<dbReference type="SUPFAM" id="SSF48726">
    <property type="entry name" value="Immunoglobulin"/>
    <property type="match status" value="5"/>
</dbReference>
<evidence type="ECO:0000259" key="5">
    <source>
        <dbReference type="PROSITE" id="PS50835"/>
    </source>
</evidence>
<protein>
    <recommendedName>
        <fullName evidence="5">Ig-like domain-containing protein</fullName>
    </recommendedName>
</protein>
<feature type="domain" description="Ig-like" evidence="5">
    <location>
        <begin position="236"/>
        <end position="318"/>
    </location>
</feature>
<dbReference type="InterPro" id="IPR018247">
    <property type="entry name" value="EF_Hand_1_Ca_BS"/>
</dbReference>
<feature type="domain" description="Ig-like" evidence="5">
    <location>
        <begin position="688"/>
        <end position="771"/>
    </location>
</feature>
<dbReference type="InterPro" id="IPR036179">
    <property type="entry name" value="Ig-like_dom_sf"/>
</dbReference>
<dbReference type="CDD" id="cd00096">
    <property type="entry name" value="Ig"/>
    <property type="match status" value="2"/>
</dbReference>
<evidence type="ECO:0000313" key="7">
    <source>
        <dbReference type="Proteomes" id="UP000738431"/>
    </source>
</evidence>
<dbReference type="SMART" id="SM00409">
    <property type="entry name" value="IG"/>
    <property type="match status" value="7"/>
</dbReference>
<reference evidence="6 7" key="1">
    <citation type="submission" date="2021-08" db="EMBL/GenBank/DDBJ databases">
        <authorList>
            <person name="Zhang D."/>
            <person name="Zhang A."/>
            <person name="Wang L."/>
        </authorList>
    </citation>
    <scope>NUCLEOTIDE SEQUENCE [LARGE SCALE GENOMIC DNA]</scope>
    <source>
        <strain evidence="6 7">WL0086</strain>
    </source>
</reference>
<sequence>MKLSPPPLRRFLCFTLAIIVTGVAAAGAPHPLSAPPESQHSAGGTTDFSATSPEEQPVAPSFIKMPADQSVVYGRFATCAFETLGSRPQVYALIRDNEVIKEATYPSYFFIGPVNFENAGTYQIRATNDWGEATSDPFTIQIDPGPPPLAFRMDRNTEVAAGKTFQLKMSSITGNPPFSFQWFKDGHLIPGATESSYSKTNATIADAASYHLEVSNLAGTFRSLPIGVSVSYLQPPKIHWATGDSTAFFTGSDEDEITLKVTATDSGDFTYTWHHDGILLPDATGASLRLAPLKLADAGEYTVTVNNEAGSSPARTIQLEVIDRSNTAPVITRHPTSTEIQQGEGTDLTIEWDGYGTVQWYLNNSPLSGATSATLPLRVVPQLLEGSKLAIPGPYHAVVSRGTGTSVSHPAELVIHPFPTGMPYNRGLPNILAQPRAVSLLPGTTAELEIELEFYSSHNKRRWFMDGVLIEDERQTTLQVSEAGVYQLELSDYSGNTVTTDPITVTVDPEGEQPVFRVVPGDRKIRFNRDTYIHFSLSVPVVDARWERNGEPYSATGVSLWRSDRSGPEADGTYRLIVTTADGEFISPPVEVSRLTDGLAPYLSLHPTPQTLDQGSYLYLEATAVGESPMTYQWQLNGEDIPGANSPTYGIGNLSANNAGDYTVIVTNENGSATSTPAPVAVIPVGAPTITRHPASLQISSSMSSVPALTVEVESIRGLQYEWFRNGESLTTSSDKYFFLKDWGLDDISGAYHVVATNPAGTVTSHTATVSVLPAPEKNLLPDIIAHPLDAAIAFGDSKVLTASVSSPTPMQFQWRHNGVDIPGATQLTHTVNLQSTDDVGLYSLIVSNDHGVASTQAARVTLALPDRPLITGFARPSAPLPLGSTAQFSVEAIAATDLSYQWRKDGVLLPDADAASLTLTELSATDAGVYSVEITSAAGRVASRSFLLRVAPGDGQAIGTHRVLRRGWDTQRRVTIKNQVLLGSGIDTLTWEALLPEGWSLISSDSTADSAPADATTSLAGWTWNAPAANSLTFTYVLQAPLDQTDFSELSAMISWTSDGTPTEFLIQPDPLRLGPPPSRHSADTDANGRLELSELLRVIELYNTRHGTSRTGRYRENHDSTDGFETDLLTPAIDPTALVHYHLADTDEDGTLSLSELLRVIELYNTRSGTTRTGAYHPDATTEDGFAPGPN</sequence>
<feature type="signal peptide" evidence="4">
    <location>
        <begin position="1"/>
        <end position="26"/>
    </location>
</feature>
<dbReference type="Proteomes" id="UP000738431">
    <property type="component" value="Chromosome"/>
</dbReference>
<feature type="domain" description="Ig-like" evidence="5">
    <location>
        <begin position="782"/>
        <end position="862"/>
    </location>
</feature>
<dbReference type="InterPro" id="IPR003598">
    <property type="entry name" value="Ig_sub2"/>
</dbReference>
<feature type="domain" description="Ig-like" evidence="5">
    <location>
        <begin position="147"/>
        <end position="229"/>
    </location>
</feature>
<keyword evidence="2" id="KW-1015">Disulfide bond</keyword>
<name>A0ABZ1C3B8_9BACT</name>
<dbReference type="Gene3D" id="2.60.40.10">
    <property type="entry name" value="Immunoglobulins"/>
    <property type="match status" value="8"/>
</dbReference>
<dbReference type="PROSITE" id="PS00018">
    <property type="entry name" value="EF_HAND_1"/>
    <property type="match status" value="2"/>
</dbReference>
<dbReference type="SMART" id="SM00408">
    <property type="entry name" value="IGc2"/>
    <property type="match status" value="2"/>
</dbReference>
<feature type="domain" description="Ig-like" evidence="5">
    <location>
        <begin position="601"/>
        <end position="681"/>
    </location>
</feature>
<dbReference type="PROSITE" id="PS50835">
    <property type="entry name" value="IG_LIKE"/>
    <property type="match status" value="6"/>
</dbReference>
<evidence type="ECO:0000256" key="3">
    <source>
        <dbReference type="SAM" id="MobiDB-lite"/>
    </source>
</evidence>
<dbReference type="RefSeq" id="WP_221031129.1">
    <property type="nucleotide sequence ID" value="NZ_CP139781.1"/>
</dbReference>
<keyword evidence="1 4" id="KW-0732">Signal</keyword>
<dbReference type="InterPro" id="IPR003599">
    <property type="entry name" value="Ig_sub"/>
</dbReference>
<feature type="region of interest" description="Disordered" evidence="3">
    <location>
        <begin position="30"/>
        <end position="57"/>
    </location>
</feature>
<proteinExistence type="predicted"/>
<reference evidence="6 7" key="2">
    <citation type="submission" date="2023-12" db="EMBL/GenBank/DDBJ databases">
        <title>Description of an unclassified Opitutus bacterium of Verrucomicrobiota.</title>
        <authorList>
            <person name="Zhang D.-F."/>
        </authorList>
    </citation>
    <scope>NUCLEOTIDE SEQUENCE [LARGE SCALE GENOMIC DNA]</scope>
    <source>
        <strain evidence="6 7">WL0086</strain>
    </source>
</reference>
<dbReference type="EMBL" id="CP139781">
    <property type="protein sequence ID" value="WRQ86201.1"/>
    <property type="molecule type" value="Genomic_DNA"/>
</dbReference>
<evidence type="ECO:0000256" key="2">
    <source>
        <dbReference type="ARBA" id="ARBA00023157"/>
    </source>
</evidence>
<keyword evidence="7" id="KW-1185">Reference proteome</keyword>
<dbReference type="PANTHER" id="PTHR45080">
    <property type="entry name" value="CONTACTIN 5"/>
    <property type="match status" value="1"/>
</dbReference>
<dbReference type="InterPro" id="IPR007110">
    <property type="entry name" value="Ig-like_dom"/>
</dbReference>
<organism evidence="6 7">
    <name type="scientific">Actomonas aquatica</name>
    <dbReference type="NCBI Taxonomy" id="2866162"/>
    <lineage>
        <taxon>Bacteria</taxon>
        <taxon>Pseudomonadati</taxon>
        <taxon>Verrucomicrobiota</taxon>
        <taxon>Opitutia</taxon>
        <taxon>Opitutales</taxon>
        <taxon>Opitutaceae</taxon>
        <taxon>Actomonas</taxon>
    </lineage>
</organism>
<dbReference type="InterPro" id="IPR013783">
    <property type="entry name" value="Ig-like_fold"/>
</dbReference>
<accession>A0ABZ1C3B8</accession>
<evidence type="ECO:0000256" key="1">
    <source>
        <dbReference type="ARBA" id="ARBA00022729"/>
    </source>
</evidence>
<feature type="chain" id="PRO_5045820305" description="Ig-like domain-containing protein" evidence="4">
    <location>
        <begin position="27"/>
        <end position="1193"/>
    </location>
</feature>